<proteinExistence type="predicted"/>
<sequence>MPIAAMSKNVTAYPALVATCNPLSSSSSSSSSTSLSSTSSASSSSSPSSSSSSSPSSSSSSSSPSSSNQQAAAMILKCVGLACDCPNFQASASNARCCDRCHHSWLSHVSELILMLKTSPYEALGPNSCVSISPSAVFDLVFMVLYGSQAIPVQLKILLDRLLSVVDANTRLSLLDSFGWSVDDYARGYILQDRLGHKLLFWNMCSRYEEQVILPQFLRFAETKPLVMKMMGIGQSACLSSPFGASTDVHCVQQDLNSLTNSTLTDGMKSRISNIPSGDREGEDGNLLPSFDSSEAILHASEQAQYHVNIGGFSEQDLVDIVGRTCSKLIKSQNGTIGNEQDALTSLNLQNPVGAADLASSKWKSPAEAPGAVVGAGTEFIGSNASRSYRSNHATEQDMTANKRVNVEMSSQESEAQKQDFLSVVAAAAAAAAPGEGFSYPAVMPSSTLEMCLQGSSLYYSKTLRNIRRAASRRFHPWNLSSLGTNPLTGKKRVQCRVCLKTFCDKGALKIHISAVHLREMHKCTIEGCNMMFSSRRSRNRHSANPNPKLHSTVLRRNSGPLPGCRVISPPCAVDNFQPFVEQCSTSPKAQTPSYDDISSPVKSGGNAVDVRTSSSPLERCSSRKRKSDHPTKLEVTTADAPKKHQLDELCRQSAADKASVEEAKIEVNDTSSGCYDSASSLSSACSSVDNGTTTSQQLSFGSAEASCPKKAYRSDDMLNGDSHKDDSPSNLLALRIRELCNLRQCYGLSASQFGQQLFNSNGNEPPQQQQQQQEQQQAASERRMASTSVGSRTPEQNGAIARPISADAIQSVNDAVEKTVEEAMRDSTTQSSIIITRCKTAGGGTIEIPINEKNPRQCSACGKMFQNHFSVKTHYQNVHLKVMHGCTVRGCTAAFPSKRSRDRHSANQNLHRRLLNGGNDLTEQEIIGGAKEPFPFGGLVNNCTPSSSPFLAADLINSSALAVASAAFYGALRNPVISEESLLPPTLSMPVVSPYLAGQLAAAAAGFPQDVLLQQCSNSTGGAQIESLRCQLPKTPEITIFNSVSSSSSSSSNFAQEEGSLNACADS</sequence>
<feature type="domain" description="C2H2-type" evidence="3">
    <location>
        <begin position="857"/>
        <end position="880"/>
    </location>
</feature>
<feature type="compositionally biased region" description="Low complexity" evidence="2">
    <location>
        <begin position="765"/>
        <end position="778"/>
    </location>
</feature>
<feature type="region of interest" description="Disordered" evidence="2">
    <location>
        <begin position="686"/>
        <end position="707"/>
    </location>
</feature>
<dbReference type="InterPro" id="IPR040436">
    <property type="entry name" value="Disconnected-like"/>
</dbReference>
<name>A0A085MH59_9BILA</name>
<evidence type="ECO:0000256" key="2">
    <source>
        <dbReference type="SAM" id="MobiDB-lite"/>
    </source>
</evidence>
<feature type="region of interest" description="Disordered" evidence="2">
    <location>
        <begin position="757"/>
        <end position="806"/>
    </location>
</feature>
<dbReference type="GO" id="GO:0008270">
    <property type="term" value="F:zinc ion binding"/>
    <property type="evidence" value="ECO:0007669"/>
    <property type="project" value="UniProtKB-KW"/>
</dbReference>
<reference evidence="4 5" key="1">
    <citation type="journal article" date="2014" name="Nat. Genet.">
        <title>Genome and transcriptome of the porcine whipworm Trichuris suis.</title>
        <authorList>
            <person name="Jex A.R."/>
            <person name="Nejsum P."/>
            <person name="Schwarz E.M."/>
            <person name="Hu L."/>
            <person name="Young N.D."/>
            <person name="Hall R.S."/>
            <person name="Korhonen P.K."/>
            <person name="Liao S."/>
            <person name="Thamsborg S."/>
            <person name="Xia J."/>
            <person name="Xu P."/>
            <person name="Wang S."/>
            <person name="Scheerlinck J.P."/>
            <person name="Hofmann A."/>
            <person name="Sternberg P.W."/>
            <person name="Wang J."/>
            <person name="Gasser R.B."/>
        </authorList>
    </citation>
    <scope>NUCLEOTIDE SEQUENCE [LARGE SCALE GENOMIC DNA]</scope>
    <source>
        <strain evidence="4">DCEP-RM93M</strain>
    </source>
</reference>
<feature type="compositionally biased region" description="Polar residues" evidence="2">
    <location>
        <begin position="689"/>
        <end position="701"/>
    </location>
</feature>
<evidence type="ECO:0000313" key="4">
    <source>
        <dbReference type="EMBL" id="KFD56555.1"/>
    </source>
</evidence>
<keyword evidence="1" id="KW-0862">Zinc</keyword>
<dbReference type="GO" id="GO:0006355">
    <property type="term" value="P:regulation of DNA-templated transcription"/>
    <property type="evidence" value="ECO:0007669"/>
    <property type="project" value="TreeGrafter"/>
</dbReference>
<evidence type="ECO:0000313" key="5">
    <source>
        <dbReference type="Proteomes" id="UP000030764"/>
    </source>
</evidence>
<dbReference type="SMART" id="SM00355">
    <property type="entry name" value="ZnF_C2H2"/>
    <property type="match status" value="4"/>
</dbReference>
<feature type="region of interest" description="Disordered" evidence="2">
    <location>
        <begin position="1045"/>
        <end position="1068"/>
    </location>
</feature>
<evidence type="ECO:0000259" key="3">
    <source>
        <dbReference type="PROSITE" id="PS50157"/>
    </source>
</evidence>
<feature type="compositionally biased region" description="Polar residues" evidence="2">
    <location>
        <begin position="585"/>
        <end position="594"/>
    </location>
</feature>
<dbReference type="InterPro" id="IPR013087">
    <property type="entry name" value="Znf_C2H2_type"/>
</dbReference>
<keyword evidence="1" id="KW-0863">Zinc-finger</keyword>
<dbReference type="AlphaFoldDB" id="A0A085MH59"/>
<dbReference type="PROSITE" id="PS50157">
    <property type="entry name" value="ZINC_FINGER_C2H2_2"/>
    <property type="match status" value="2"/>
</dbReference>
<feature type="region of interest" description="Disordered" evidence="2">
    <location>
        <begin position="21"/>
        <end position="66"/>
    </location>
</feature>
<dbReference type="Proteomes" id="UP000030764">
    <property type="component" value="Unassembled WGS sequence"/>
</dbReference>
<protein>
    <recommendedName>
        <fullName evidence="3">C2H2-type domain-containing protein</fullName>
    </recommendedName>
</protein>
<keyword evidence="5" id="KW-1185">Reference proteome</keyword>
<dbReference type="PANTHER" id="PTHR15021:SF0">
    <property type="entry name" value="DISCO-RELATED, ISOFORM A-RELATED"/>
    <property type="match status" value="1"/>
</dbReference>
<feature type="compositionally biased region" description="Low complexity" evidence="2">
    <location>
        <begin position="22"/>
        <end position="66"/>
    </location>
</feature>
<dbReference type="PROSITE" id="PS00028">
    <property type="entry name" value="ZINC_FINGER_C2H2_1"/>
    <property type="match status" value="2"/>
</dbReference>
<keyword evidence="1" id="KW-0479">Metal-binding</keyword>
<feature type="compositionally biased region" description="Polar residues" evidence="2">
    <location>
        <begin position="786"/>
        <end position="797"/>
    </location>
</feature>
<dbReference type="EMBL" id="KL363193">
    <property type="protein sequence ID" value="KFD56555.1"/>
    <property type="molecule type" value="Genomic_DNA"/>
</dbReference>
<feature type="region of interest" description="Disordered" evidence="2">
    <location>
        <begin position="585"/>
        <end position="637"/>
    </location>
</feature>
<organism evidence="4 5">
    <name type="scientific">Trichuris suis</name>
    <name type="common">pig whipworm</name>
    <dbReference type="NCBI Taxonomy" id="68888"/>
    <lineage>
        <taxon>Eukaryota</taxon>
        <taxon>Metazoa</taxon>
        <taxon>Ecdysozoa</taxon>
        <taxon>Nematoda</taxon>
        <taxon>Enoplea</taxon>
        <taxon>Dorylaimia</taxon>
        <taxon>Trichinellida</taxon>
        <taxon>Trichuridae</taxon>
        <taxon>Trichuris</taxon>
    </lineage>
</organism>
<evidence type="ECO:0000256" key="1">
    <source>
        <dbReference type="PROSITE-ProRule" id="PRU00042"/>
    </source>
</evidence>
<dbReference type="PANTHER" id="PTHR15021">
    <property type="entry name" value="DISCONNECTED-RELATED"/>
    <property type="match status" value="1"/>
</dbReference>
<feature type="domain" description="C2H2-type" evidence="3">
    <location>
        <begin position="494"/>
        <end position="522"/>
    </location>
</feature>
<dbReference type="GO" id="GO:0005634">
    <property type="term" value="C:nucleus"/>
    <property type="evidence" value="ECO:0007669"/>
    <property type="project" value="TreeGrafter"/>
</dbReference>
<dbReference type="Gene3D" id="3.30.160.60">
    <property type="entry name" value="Classic Zinc Finger"/>
    <property type="match status" value="1"/>
</dbReference>
<gene>
    <name evidence="4" type="ORF">M513_02659</name>
</gene>
<feature type="region of interest" description="Disordered" evidence="2">
    <location>
        <begin position="537"/>
        <end position="556"/>
    </location>
</feature>
<accession>A0A085MH59</accession>